<evidence type="ECO:0000313" key="2">
    <source>
        <dbReference type="EMBL" id="ELU00153.1"/>
    </source>
</evidence>
<reference evidence="2 4" key="2">
    <citation type="journal article" date="2013" name="Nature">
        <title>Insights into bilaterian evolution from three spiralian genomes.</title>
        <authorList>
            <person name="Simakov O."/>
            <person name="Marletaz F."/>
            <person name="Cho S.J."/>
            <person name="Edsinger-Gonzales E."/>
            <person name="Havlak P."/>
            <person name="Hellsten U."/>
            <person name="Kuo D.H."/>
            <person name="Larsson T."/>
            <person name="Lv J."/>
            <person name="Arendt D."/>
            <person name="Savage R."/>
            <person name="Osoegawa K."/>
            <person name="de Jong P."/>
            <person name="Grimwood J."/>
            <person name="Chapman J.A."/>
            <person name="Shapiro H."/>
            <person name="Aerts A."/>
            <person name="Otillar R.P."/>
            <person name="Terry A.Y."/>
            <person name="Boore J.L."/>
            <person name="Grigoriev I.V."/>
            <person name="Lindberg D.R."/>
            <person name="Seaver E.C."/>
            <person name="Weisblat D.A."/>
            <person name="Putnam N.H."/>
            <person name="Rokhsar D.S."/>
        </authorList>
    </citation>
    <scope>NUCLEOTIDE SEQUENCE</scope>
    <source>
        <strain evidence="2 4">I ESC-2004</strain>
    </source>
</reference>
<organism evidence="2">
    <name type="scientific">Capitella teleta</name>
    <name type="common">Polychaete worm</name>
    <dbReference type="NCBI Taxonomy" id="283909"/>
    <lineage>
        <taxon>Eukaryota</taxon>
        <taxon>Metazoa</taxon>
        <taxon>Spiralia</taxon>
        <taxon>Lophotrochozoa</taxon>
        <taxon>Annelida</taxon>
        <taxon>Polychaeta</taxon>
        <taxon>Sedentaria</taxon>
        <taxon>Scolecida</taxon>
        <taxon>Capitellidae</taxon>
        <taxon>Capitella</taxon>
    </lineage>
</organism>
<dbReference type="Proteomes" id="UP000014760">
    <property type="component" value="Unassembled WGS sequence"/>
</dbReference>
<dbReference type="EMBL" id="KB306106">
    <property type="protein sequence ID" value="ELU00153.1"/>
    <property type="molecule type" value="Genomic_DNA"/>
</dbReference>
<evidence type="ECO:0000313" key="3">
    <source>
        <dbReference type="EnsemblMetazoa" id="CapteP200655"/>
    </source>
</evidence>
<dbReference type="AlphaFoldDB" id="R7U2P8"/>
<keyword evidence="4" id="KW-1185">Reference proteome</keyword>
<protein>
    <recommendedName>
        <fullName evidence="5">SAM domain-containing protein</fullName>
    </recommendedName>
</protein>
<evidence type="ECO:0000313" key="4">
    <source>
        <dbReference type="Proteomes" id="UP000014760"/>
    </source>
</evidence>
<sequence>MSQCHPQMLANLMEFSPDPEDITFISLWAKTYGLSSKSCDVLKHHGIDTGDIILNLHQDDINSLEIPLGQKCLFRGAILQYRECRAKVDAEIGLKCAGNQADEKGVVKVSPLTICPISRKTKQMARKQGTSGISNCMTLAETILKRRAEVHVKSTAANSSVSVSIAQPSPAQNSLTQSRVTASELSITLTHEKGESADHERALEDEIMKSAEPDKVCEKPKATGVDDILNDFEMSLFTPDELDLINSIQSKEKKKTKKSKKKKKKKKKKKEQEDDDSKTMVSEEELQWILKKDLNDLII</sequence>
<feature type="region of interest" description="Disordered" evidence="1">
    <location>
        <begin position="159"/>
        <end position="179"/>
    </location>
</feature>
<feature type="compositionally biased region" description="Basic residues" evidence="1">
    <location>
        <begin position="252"/>
        <end position="269"/>
    </location>
</feature>
<reference evidence="4" key="1">
    <citation type="submission" date="2012-12" db="EMBL/GenBank/DDBJ databases">
        <authorList>
            <person name="Hellsten U."/>
            <person name="Grimwood J."/>
            <person name="Chapman J.A."/>
            <person name="Shapiro H."/>
            <person name="Aerts A."/>
            <person name="Otillar R.P."/>
            <person name="Terry A.Y."/>
            <person name="Boore J.L."/>
            <person name="Simakov O."/>
            <person name="Marletaz F."/>
            <person name="Cho S.-J."/>
            <person name="Edsinger-Gonzales E."/>
            <person name="Havlak P."/>
            <person name="Kuo D.-H."/>
            <person name="Larsson T."/>
            <person name="Lv J."/>
            <person name="Arendt D."/>
            <person name="Savage R."/>
            <person name="Osoegawa K."/>
            <person name="de Jong P."/>
            <person name="Lindberg D.R."/>
            <person name="Seaver E.C."/>
            <person name="Weisblat D.A."/>
            <person name="Putnam N.H."/>
            <person name="Grigoriev I.V."/>
            <person name="Rokhsar D.S."/>
        </authorList>
    </citation>
    <scope>NUCLEOTIDE SEQUENCE</scope>
    <source>
        <strain evidence="4">I ESC-2004</strain>
    </source>
</reference>
<dbReference type="EnsemblMetazoa" id="CapteT200655">
    <property type="protein sequence ID" value="CapteP200655"/>
    <property type="gene ID" value="CapteG200655"/>
</dbReference>
<dbReference type="HOGENOM" id="CLU_931402_0_0_1"/>
<reference evidence="3" key="3">
    <citation type="submission" date="2015-06" db="UniProtKB">
        <authorList>
            <consortium name="EnsemblMetazoa"/>
        </authorList>
    </citation>
    <scope>IDENTIFICATION</scope>
</reference>
<evidence type="ECO:0008006" key="5">
    <source>
        <dbReference type="Google" id="ProtNLM"/>
    </source>
</evidence>
<evidence type="ECO:0000256" key="1">
    <source>
        <dbReference type="SAM" id="MobiDB-lite"/>
    </source>
</evidence>
<feature type="region of interest" description="Disordered" evidence="1">
    <location>
        <begin position="248"/>
        <end position="282"/>
    </location>
</feature>
<gene>
    <name evidence="2" type="ORF">CAPTEDRAFT_200655</name>
</gene>
<name>R7U2P8_CAPTE</name>
<accession>R7U2P8</accession>
<proteinExistence type="predicted"/>
<dbReference type="EMBL" id="AMQN01009742">
    <property type="status" value="NOT_ANNOTATED_CDS"/>
    <property type="molecule type" value="Genomic_DNA"/>
</dbReference>
<dbReference type="OrthoDB" id="2122982at2759"/>